<name>A0ACB7X2D7_9ERIC</name>
<sequence length="263" mass="30153">MCESFNDTILEARGKTILPMLEDIRVTLMLRWQKRRKAMRAYNGDICPNIRSRLNKRIDDVGSNCIAQWSRERIYQVNCFNGQQFTCDLATHTCSCRRWDLTGIPCPHGIAAIHECNEDVDEYVAHWFRKETYMANYEPIIYPLHGMDMWTPTRVIGPLPPNVKKQAGRPKKLRKRGNDEPRDTTTLKRRNTTTTCSQCGKLGHNKRSCKGQPIPRKQTARRSNLALGRNVGPESSRQATMGSTRGRQKSSSQPTMSTPTRRS</sequence>
<dbReference type="Proteomes" id="UP000828048">
    <property type="component" value="Chromosome 2"/>
</dbReference>
<organism evidence="1 2">
    <name type="scientific">Vaccinium darrowii</name>
    <dbReference type="NCBI Taxonomy" id="229202"/>
    <lineage>
        <taxon>Eukaryota</taxon>
        <taxon>Viridiplantae</taxon>
        <taxon>Streptophyta</taxon>
        <taxon>Embryophyta</taxon>
        <taxon>Tracheophyta</taxon>
        <taxon>Spermatophyta</taxon>
        <taxon>Magnoliopsida</taxon>
        <taxon>eudicotyledons</taxon>
        <taxon>Gunneridae</taxon>
        <taxon>Pentapetalae</taxon>
        <taxon>asterids</taxon>
        <taxon>Ericales</taxon>
        <taxon>Ericaceae</taxon>
        <taxon>Vaccinioideae</taxon>
        <taxon>Vaccinieae</taxon>
        <taxon>Vaccinium</taxon>
    </lineage>
</organism>
<reference evidence="1 2" key="1">
    <citation type="journal article" date="2021" name="Hortic Res">
        <title>High-quality reference genome and annotation aids understanding of berry development for evergreen blueberry (Vaccinium darrowii).</title>
        <authorList>
            <person name="Yu J."/>
            <person name="Hulse-Kemp A.M."/>
            <person name="Babiker E."/>
            <person name="Staton M."/>
        </authorList>
    </citation>
    <scope>NUCLEOTIDE SEQUENCE [LARGE SCALE GENOMIC DNA]</scope>
    <source>
        <strain evidence="2">cv. NJ 8807/NJ 8810</strain>
        <tissue evidence="1">Young leaf</tissue>
    </source>
</reference>
<comment type="caution">
    <text evidence="1">The sequence shown here is derived from an EMBL/GenBank/DDBJ whole genome shotgun (WGS) entry which is preliminary data.</text>
</comment>
<gene>
    <name evidence="1" type="ORF">Vadar_020838</name>
</gene>
<protein>
    <submittedName>
        <fullName evidence="1">Uncharacterized protein</fullName>
    </submittedName>
</protein>
<proteinExistence type="predicted"/>
<evidence type="ECO:0000313" key="1">
    <source>
        <dbReference type="EMBL" id="KAH7834908.1"/>
    </source>
</evidence>
<dbReference type="EMBL" id="CM037152">
    <property type="protein sequence ID" value="KAH7834908.1"/>
    <property type="molecule type" value="Genomic_DNA"/>
</dbReference>
<keyword evidence="2" id="KW-1185">Reference proteome</keyword>
<accession>A0ACB7X2D7</accession>
<evidence type="ECO:0000313" key="2">
    <source>
        <dbReference type="Proteomes" id="UP000828048"/>
    </source>
</evidence>